<organism evidence="11 12">
    <name type="scientific">Symbiodinium microadriaticum</name>
    <name type="common">Dinoflagellate</name>
    <name type="synonym">Zooxanthella microadriatica</name>
    <dbReference type="NCBI Taxonomy" id="2951"/>
    <lineage>
        <taxon>Eukaryota</taxon>
        <taxon>Sar</taxon>
        <taxon>Alveolata</taxon>
        <taxon>Dinophyceae</taxon>
        <taxon>Suessiales</taxon>
        <taxon>Symbiodiniaceae</taxon>
        <taxon>Symbiodinium</taxon>
    </lineage>
</organism>
<name>A0A1Q9EFT3_SYMMI</name>
<dbReference type="PANTHER" id="PTHR10217">
    <property type="entry name" value="VOLTAGE AND LIGAND GATED POTASSIUM CHANNEL"/>
    <property type="match status" value="1"/>
</dbReference>
<protein>
    <submittedName>
        <fullName evidence="11">Potassium voltage-gated channel protein eag</fullName>
    </submittedName>
</protein>
<dbReference type="InterPro" id="IPR050818">
    <property type="entry name" value="KCNH_animal-type"/>
</dbReference>
<proteinExistence type="predicted"/>
<feature type="compositionally biased region" description="Acidic residues" evidence="7">
    <location>
        <begin position="1010"/>
        <end position="1026"/>
    </location>
</feature>
<evidence type="ECO:0000256" key="4">
    <source>
        <dbReference type="ARBA" id="ARBA00022989"/>
    </source>
</evidence>
<dbReference type="Pfam" id="PF00520">
    <property type="entry name" value="Ion_trans"/>
    <property type="match status" value="1"/>
</dbReference>
<feature type="domain" description="WW" evidence="9">
    <location>
        <begin position="1400"/>
        <end position="1428"/>
    </location>
</feature>
<dbReference type="Gene3D" id="2.60.120.10">
    <property type="entry name" value="Jelly Rolls"/>
    <property type="match status" value="1"/>
</dbReference>
<feature type="transmembrane region" description="Helical" evidence="8">
    <location>
        <begin position="1756"/>
        <end position="1781"/>
    </location>
</feature>
<feature type="region of interest" description="Disordered" evidence="7">
    <location>
        <begin position="980"/>
        <end position="1031"/>
    </location>
</feature>
<dbReference type="InterPro" id="IPR000595">
    <property type="entry name" value="cNMP-bd_dom"/>
</dbReference>
<feature type="region of interest" description="Disordered" evidence="7">
    <location>
        <begin position="1284"/>
        <end position="1322"/>
    </location>
</feature>
<comment type="caution">
    <text evidence="11">The sequence shown here is derived from an EMBL/GenBank/DDBJ whole genome shotgun (WGS) entry which is preliminary data.</text>
</comment>
<reference evidence="11 12" key="1">
    <citation type="submission" date="2016-02" db="EMBL/GenBank/DDBJ databases">
        <title>Genome analysis of coral dinoflagellate symbionts highlights evolutionary adaptations to a symbiotic lifestyle.</title>
        <authorList>
            <person name="Aranda M."/>
            <person name="Li Y."/>
            <person name="Liew Y.J."/>
            <person name="Baumgarten S."/>
            <person name="Simakov O."/>
            <person name="Wilson M."/>
            <person name="Piel J."/>
            <person name="Ashoor H."/>
            <person name="Bougouffa S."/>
            <person name="Bajic V.B."/>
            <person name="Ryu T."/>
            <person name="Ravasi T."/>
            <person name="Bayer T."/>
            <person name="Micklem G."/>
            <person name="Kim H."/>
            <person name="Bhak J."/>
            <person name="Lajeunesse T.C."/>
            <person name="Voolstra C.R."/>
        </authorList>
    </citation>
    <scope>NUCLEOTIDE SEQUENCE [LARGE SCALE GENOMIC DNA]</scope>
    <source>
        <strain evidence="11 12">CCMP2467</strain>
    </source>
</reference>
<accession>A0A1Q9EFT3</accession>
<dbReference type="GO" id="GO:0005886">
    <property type="term" value="C:plasma membrane"/>
    <property type="evidence" value="ECO:0007669"/>
    <property type="project" value="TreeGrafter"/>
</dbReference>
<dbReference type="EMBL" id="LSRX01000163">
    <property type="protein sequence ID" value="OLQ06295.1"/>
    <property type="molecule type" value="Genomic_DNA"/>
</dbReference>
<dbReference type="OrthoDB" id="431035at2759"/>
<keyword evidence="12" id="KW-1185">Reference proteome</keyword>
<dbReference type="GO" id="GO:0042391">
    <property type="term" value="P:regulation of membrane potential"/>
    <property type="evidence" value="ECO:0007669"/>
    <property type="project" value="TreeGrafter"/>
</dbReference>
<dbReference type="SMART" id="SM00456">
    <property type="entry name" value="WW"/>
    <property type="match status" value="1"/>
</dbReference>
<dbReference type="SUPFAM" id="SSF81324">
    <property type="entry name" value="Voltage-gated potassium channels"/>
    <property type="match status" value="1"/>
</dbReference>
<evidence type="ECO:0000256" key="7">
    <source>
        <dbReference type="SAM" id="MobiDB-lite"/>
    </source>
</evidence>
<dbReference type="PROSITE" id="PS50042">
    <property type="entry name" value="CNMP_BINDING_3"/>
    <property type="match status" value="1"/>
</dbReference>
<dbReference type="SUPFAM" id="SSF51206">
    <property type="entry name" value="cAMP-binding domain-like"/>
    <property type="match status" value="1"/>
</dbReference>
<feature type="compositionally biased region" description="Polar residues" evidence="7">
    <location>
        <begin position="1305"/>
        <end position="1315"/>
    </location>
</feature>
<evidence type="ECO:0000256" key="6">
    <source>
        <dbReference type="ARBA" id="ARBA00023136"/>
    </source>
</evidence>
<dbReference type="Gene3D" id="2.20.70.10">
    <property type="match status" value="1"/>
</dbReference>
<dbReference type="InterPro" id="IPR014710">
    <property type="entry name" value="RmlC-like_jellyroll"/>
</dbReference>
<dbReference type="Gene3D" id="1.10.287.70">
    <property type="match status" value="1"/>
</dbReference>
<feature type="transmembrane region" description="Helical" evidence="8">
    <location>
        <begin position="1500"/>
        <end position="1523"/>
    </location>
</feature>
<feature type="region of interest" description="Disordered" evidence="7">
    <location>
        <begin position="591"/>
        <end position="614"/>
    </location>
</feature>
<dbReference type="InterPro" id="IPR018490">
    <property type="entry name" value="cNMP-bd_dom_sf"/>
</dbReference>
<dbReference type="InterPro" id="IPR011990">
    <property type="entry name" value="TPR-like_helical_dom_sf"/>
</dbReference>
<dbReference type="PROSITE" id="PS01159">
    <property type="entry name" value="WW_DOMAIN_1"/>
    <property type="match status" value="1"/>
</dbReference>
<dbReference type="GO" id="GO:0005249">
    <property type="term" value="F:voltage-gated potassium channel activity"/>
    <property type="evidence" value="ECO:0007669"/>
    <property type="project" value="TreeGrafter"/>
</dbReference>
<keyword evidence="3 8" id="KW-0812">Transmembrane</keyword>
<keyword evidence="4 8" id="KW-1133">Transmembrane helix</keyword>
<gene>
    <name evidence="11" type="primary">eag</name>
    <name evidence="11" type="ORF">AK812_SmicGene10417</name>
</gene>
<dbReference type="SUPFAM" id="SSF51045">
    <property type="entry name" value="WW domain"/>
    <property type="match status" value="1"/>
</dbReference>
<dbReference type="PROSITE" id="PS50020">
    <property type="entry name" value="WW_DOMAIN_2"/>
    <property type="match status" value="1"/>
</dbReference>
<dbReference type="SUPFAM" id="SSF48452">
    <property type="entry name" value="TPR-like"/>
    <property type="match status" value="1"/>
</dbReference>
<dbReference type="Gene3D" id="1.25.40.10">
    <property type="entry name" value="Tetratricopeptide repeat domain"/>
    <property type="match status" value="2"/>
</dbReference>
<evidence type="ECO:0000256" key="8">
    <source>
        <dbReference type="SAM" id="Phobius"/>
    </source>
</evidence>
<evidence type="ECO:0000256" key="1">
    <source>
        <dbReference type="ARBA" id="ARBA00004141"/>
    </source>
</evidence>
<dbReference type="PANTHER" id="PTHR10217:SF435">
    <property type="entry name" value="POTASSIUM VOLTAGE-GATED CHANNEL PROTEIN EAG"/>
    <property type="match status" value="1"/>
</dbReference>
<dbReference type="CDD" id="cd00201">
    <property type="entry name" value="WW"/>
    <property type="match status" value="1"/>
</dbReference>
<evidence type="ECO:0000256" key="5">
    <source>
        <dbReference type="ARBA" id="ARBA00023065"/>
    </source>
</evidence>
<keyword evidence="2" id="KW-0813">Transport</keyword>
<dbReference type="Proteomes" id="UP000186817">
    <property type="component" value="Unassembled WGS sequence"/>
</dbReference>
<comment type="subcellular location">
    <subcellularLocation>
        <location evidence="1">Membrane</location>
        <topology evidence="1">Multi-pass membrane protein</topology>
    </subcellularLocation>
</comment>
<dbReference type="InterPro" id="IPR001202">
    <property type="entry name" value="WW_dom"/>
</dbReference>
<evidence type="ECO:0000313" key="11">
    <source>
        <dbReference type="EMBL" id="OLQ06295.1"/>
    </source>
</evidence>
<evidence type="ECO:0000313" key="12">
    <source>
        <dbReference type="Proteomes" id="UP000186817"/>
    </source>
</evidence>
<evidence type="ECO:0000256" key="3">
    <source>
        <dbReference type="ARBA" id="ARBA00022692"/>
    </source>
</evidence>
<keyword evidence="6 8" id="KW-0472">Membrane</keyword>
<sequence>MWPAWLGRTRPHNAIVRPRLRRASTALLQAQKSSSPWHLLQLWKDSGQTGEDHVAALYHLGRLTRGRGTSESKAGWERHDAMQLGLQDEPAFADLLEAVREAIPSLEQKGLSRVLMGLGDTHEDLPFAHATTPYAHLQRVVAVAEAACLRLQVFWKEATSENLDDRDLGFPLFALSRLAIYNEDTFAVGSAHLAAKITGELPAAALRQWLLASNSVNHSLAEHEAPIAAYKPLGGWGQEEDSRLHQMAGALVVFRNPDPLLADVLREVLRRPASQMKSSKAVALYGLQAVRLLSEAGAICTSTPLSEASLTSELERHLEVKSGRVRRRSKLETAVGEALQRCGFEPVHDVLAGPGLSADFRCLRRGRSFFVEVDGPSHFCVRPFWRPRGRTVLKRRLFACLGHPLVSVPYWLAAAPGAYARRDLPARPPSLEAGQEEMERLVTRQLDLLEDPSRQLSCDSDFWWAVAALRVLQAGPGTLAPTAVAAALGACAKGRQWEHALACLRNAQVHGTKLSESCYGLAASACARSFQAKSTLRLLQEAKQRGLGMSYTCDANAILQNKNKPTVNHCAVHRTPAVCFIKASVMAPLDDDEEDASDASAQADDEGSETGAPPSYLQHERAMLQRGLLASHQTGWSSSFDLEALCDRLHGLSVEEAEKDAREALREAKDEARDGDVLAILLQVFQSARSSVLDSEEDPTDYTWTEVLGYCSRLCALCDRNFLSLAGQPGPDDFPLRVVASVYAECGRTLSVAGRPAEARNRLEKALNVFRLISEPTEEEAWLLAGCRASLARASRQLGQLKSAQDEFLQALQLMADLPESYEVAELLSEYCEALAEAPKGDRLVSSALLDLMATMMEEKFGEGSEEHIQALQELSAACVAAEKPALAAPLFVTLSRLLREYYGDEPDTWEMQELQAVEEKAAQCLESGAAGHMSEGDLEAAVALWSLALRMREGLDAEEEVLTEMRHSLDALKQAAAAAAASEAGGPGSTVAPEDAQQTEASDPLETSKEEEEDARPDSWDETDEPSASSSIKVVLVEASIQEPLRSKPPGVLASSAGLTACSKMQWWEQALVLFFGVQASTVSPDAVCHSTLVNCLGSAGRWQIALRLFHDALSALDDAMLGRPSSGDSLPLDVFVANAAMSACERSLQWQWALQLMDAAFSSQQLHFSPDTVTFNIALASWGQGRHWDRALLILVSKRSQPLDFTDFDVVPGMEYAGNPKQETFAYAEAVAKSMHLLLETMEQRFQGMSSTTGAIFPKELQKSCWDLRTMLNTYAMQLERVRASSSPSPPAEDAGAHGSPSDAGSPTGSSQVRHGEVSHDDIHPEVVGKPVVHAAGFPQDFVQARNLSKERKEERRQAANAGRHSSCLPEMSSLVCPGMFGAGVYGSSGPQEDGCFPWSEHRAPSGRRYYYNSATNVSTWDKPGDKQADEDEGAMVAVSSEKSPKAPAVRAVTSSRSLRGHIESKSPSRYGNLRNDAAGGGGATHGCLIDPRWGTKLFWDFFVMFVVLADALILPFQLAFKNDKQDGFDEFWFWWTTILFGIDIIANFNTAIQVDDDGSRPDALIRDRRAIALVYARGWFGIDFFSTVPWPRLVSIFAGGEEGGGSTQAAKLLKVVKFLRLMRLMRMLRMAKLRKLWERVEDEIGSVLLVQSMMLVRILVIVVAICHWSACIFWIVGSPESLITDLMPQEMAEEFAQVPHWTTIFRTHGPEQEVWRWVDRPTSESYIFCFYWTLGVMRTMPAEVTPVNLAERVFVLLFMFFALSAFAISVASLTQAYFKISERSRSFTDELFAVPGWFERRRIMAKEANLIKVLPQRLKDEVDRAKHLQHLLRLPGVSELSKGKLAEICDNCVELMDMCPGDEACRMNEVASAAWVLCAGRLQASDAWGEVMILGDESLDAVDEDCLWSREPVESPFTVSAYTACEMLRIDRDKFIRIASQDEIYSLEVRIPQAQRAHGAEEVAQRGLQHRQLLGGHGGCALGRLRPQGSWLRRSRRTVTFHVSAL</sequence>
<evidence type="ECO:0000259" key="10">
    <source>
        <dbReference type="PROSITE" id="PS50042"/>
    </source>
</evidence>
<dbReference type="InterPro" id="IPR005821">
    <property type="entry name" value="Ion_trans_dom"/>
</dbReference>
<feature type="transmembrane region" description="Helical" evidence="8">
    <location>
        <begin position="1535"/>
        <end position="1555"/>
    </location>
</feature>
<dbReference type="InterPro" id="IPR036020">
    <property type="entry name" value="WW_dom_sf"/>
</dbReference>
<dbReference type="Pfam" id="PF00397">
    <property type="entry name" value="WW"/>
    <property type="match status" value="1"/>
</dbReference>
<feature type="domain" description="Cyclic nucleotide-binding" evidence="10">
    <location>
        <begin position="1839"/>
        <end position="1941"/>
    </location>
</feature>
<feature type="transmembrane region" description="Helical" evidence="8">
    <location>
        <begin position="1657"/>
        <end position="1680"/>
    </location>
</feature>
<evidence type="ECO:0000256" key="2">
    <source>
        <dbReference type="ARBA" id="ARBA00022448"/>
    </source>
</evidence>
<evidence type="ECO:0000259" key="9">
    <source>
        <dbReference type="PROSITE" id="PS50020"/>
    </source>
</evidence>
<keyword evidence="5" id="KW-0406">Ion transport</keyword>
<feature type="compositionally biased region" description="Acidic residues" evidence="7">
    <location>
        <begin position="591"/>
        <end position="608"/>
    </location>
</feature>